<dbReference type="EMBL" id="BMAW01056311">
    <property type="protein sequence ID" value="GFT05177.1"/>
    <property type="molecule type" value="Genomic_DNA"/>
</dbReference>
<dbReference type="AlphaFoldDB" id="A0A8X6NBZ6"/>
<evidence type="ECO:0000313" key="1">
    <source>
        <dbReference type="EMBL" id="GFT05177.1"/>
    </source>
</evidence>
<sequence>MDISVQGQCPKGQYVYSISLTFQKNEGASYPTSRYRLLCLCYSYSRSRIRLSFRSDALPQPLQKRQVQGRILHQLPQAHLQVLRMMTPQVLFFYNTVLYVCNRFIDFFSLIPQIQSNKGNWL</sequence>
<evidence type="ECO:0000313" key="2">
    <source>
        <dbReference type="Proteomes" id="UP000887013"/>
    </source>
</evidence>
<dbReference type="Proteomes" id="UP000887013">
    <property type="component" value="Unassembled WGS sequence"/>
</dbReference>
<name>A0A8X6NBZ6_NEPPI</name>
<accession>A0A8X6NBZ6</accession>
<comment type="caution">
    <text evidence="1">The sequence shown here is derived from an EMBL/GenBank/DDBJ whole genome shotgun (WGS) entry which is preliminary data.</text>
</comment>
<organism evidence="1 2">
    <name type="scientific">Nephila pilipes</name>
    <name type="common">Giant wood spider</name>
    <name type="synonym">Nephila maculata</name>
    <dbReference type="NCBI Taxonomy" id="299642"/>
    <lineage>
        <taxon>Eukaryota</taxon>
        <taxon>Metazoa</taxon>
        <taxon>Ecdysozoa</taxon>
        <taxon>Arthropoda</taxon>
        <taxon>Chelicerata</taxon>
        <taxon>Arachnida</taxon>
        <taxon>Araneae</taxon>
        <taxon>Araneomorphae</taxon>
        <taxon>Entelegynae</taxon>
        <taxon>Araneoidea</taxon>
        <taxon>Nephilidae</taxon>
        <taxon>Nephila</taxon>
    </lineage>
</organism>
<proteinExistence type="predicted"/>
<protein>
    <submittedName>
        <fullName evidence="1">Uncharacterized protein</fullName>
    </submittedName>
</protein>
<gene>
    <name evidence="1" type="ORF">NPIL_345311</name>
</gene>
<reference evidence="1" key="1">
    <citation type="submission" date="2020-08" db="EMBL/GenBank/DDBJ databases">
        <title>Multicomponent nature underlies the extraordinary mechanical properties of spider dragline silk.</title>
        <authorList>
            <person name="Kono N."/>
            <person name="Nakamura H."/>
            <person name="Mori M."/>
            <person name="Yoshida Y."/>
            <person name="Ohtoshi R."/>
            <person name="Malay A.D."/>
            <person name="Moran D.A.P."/>
            <person name="Tomita M."/>
            <person name="Numata K."/>
            <person name="Arakawa K."/>
        </authorList>
    </citation>
    <scope>NUCLEOTIDE SEQUENCE</scope>
</reference>
<keyword evidence="2" id="KW-1185">Reference proteome</keyword>